<comment type="caution">
    <text evidence="2">The sequence shown here is derived from an EMBL/GenBank/DDBJ whole genome shotgun (WGS) entry which is preliminary data.</text>
</comment>
<gene>
    <name evidence="2" type="ORF">KUTeg_012666</name>
</gene>
<feature type="transmembrane region" description="Helical" evidence="1">
    <location>
        <begin position="52"/>
        <end position="72"/>
    </location>
</feature>
<dbReference type="PANTHER" id="PTHR11360">
    <property type="entry name" value="MONOCARBOXYLATE TRANSPORTER"/>
    <property type="match status" value="1"/>
</dbReference>
<feature type="transmembrane region" description="Helical" evidence="1">
    <location>
        <begin position="12"/>
        <end position="31"/>
    </location>
</feature>
<keyword evidence="3" id="KW-1185">Reference proteome</keyword>
<feature type="transmembrane region" description="Helical" evidence="1">
    <location>
        <begin position="204"/>
        <end position="222"/>
    </location>
</feature>
<dbReference type="Proteomes" id="UP001217089">
    <property type="component" value="Unassembled WGS sequence"/>
</dbReference>
<feature type="transmembrane region" description="Helical" evidence="1">
    <location>
        <begin position="172"/>
        <end position="192"/>
    </location>
</feature>
<dbReference type="Pfam" id="PF07690">
    <property type="entry name" value="MFS_1"/>
    <property type="match status" value="1"/>
</dbReference>
<keyword evidence="1" id="KW-1133">Transmembrane helix</keyword>
<dbReference type="PANTHER" id="PTHR11360:SF306">
    <property type="entry name" value="RE01051P"/>
    <property type="match status" value="1"/>
</dbReference>
<feature type="transmembrane region" description="Helical" evidence="1">
    <location>
        <begin position="491"/>
        <end position="511"/>
    </location>
</feature>
<dbReference type="Gene3D" id="1.20.1250.20">
    <property type="entry name" value="MFS general substrate transporter like domains"/>
    <property type="match status" value="2"/>
</dbReference>
<dbReference type="SUPFAM" id="SSF103473">
    <property type="entry name" value="MFS general substrate transporter"/>
    <property type="match status" value="1"/>
</dbReference>
<accession>A0ABQ9F2N2</accession>
<feature type="transmembrane region" description="Helical" evidence="1">
    <location>
        <begin position="145"/>
        <end position="165"/>
    </location>
</feature>
<feature type="transmembrane region" description="Helical" evidence="1">
    <location>
        <begin position="428"/>
        <end position="453"/>
    </location>
</feature>
<evidence type="ECO:0000256" key="1">
    <source>
        <dbReference type="SAM" id="Phobius"/>
    </source>
</evidence>
<dbReference type="InterPro" id="IPR050327">
    <property type="entry name" value="Proton-linked_MCT"/>
</dbReference>
<evidence type="ECO:0000313" key="2">
    <source>
        <dbReference type="EMBL" id="KAJ8310801.1"/>
    </source>
</evidence>
<protein>
    <submittedName>
        <fullName evidence="2">Uncharacterized protein</fullName>
    </submittedName>
</protein>
<sequence length="529" mass="57651">MEETSSSVDHGWAWVILTACTLEALLLVGYVRSFGIYFVEFLTLFDTDASSMTLVIMIQTLMASTTGIYENLVIQKSDSLDNTLIIRSYQCSCTPVPVTLIVLNIDPNRVSSRTFMIAGSIFITIAIMVNGFAENIGMLIVSNGILLGIGFGCTHGPATVMVSVYFKKRRGLANGVANLGASVGGFVLPLFIRYLLDSFGLKGSFIILSGIMLNLLAFSGLMRPIKVHSVVNKEEETIPVENNKGRLLQTDAKLKLEHGLQDKRSPNESTCEYKTSVSMFKSNFKPCAKESVSYNNTHKVKLFSSYQQLTSLKKSSRKRSISETLPNSCQEEQLFESPMKSISVNSGVVGCAHPVTFIPPHAKDLGINDHDIALLLSVIGGSDLLGRILTIFIADTKFLKCSQLVALSLFLTGISLNLAPILEEFWSLAIMGGVYGVFAGVYLTLFPVVLINFVGLEQFSSGMGILALFQGAALTVSIPIIGFLRDKTGTYLGPLHLLGTCSLLAAGLLLFEPFVRKFWQINAMLINNI</sequence>
<dbReference type="InterPro" id="IPR011701">
    <property type="entry name" value="MFS"/>
</dbReference>
<dbReference type="EMBL" id="JARBDR010000640">
    <property type="protein sequence ID" value="KAJ8310801.1"/>
    <property type="molecule type" value="Genomic_DNA"/>
</dbReference>
<keyword evidence="1" id="KW-0812">Transmembrane</keyword>
<dbReference type="InterPro" id="IPR036259">
    <property type="entry name" value="MFS_trans_sf"/>
</dbReference>
<reference evidence="2 3" key="1">
    <citation type="submission" date="2022-12" db="EMBL/GenBank/DDBJ databases">
        <title>Chromosome-level genome of Tegillarca granosa.</title>
        <authorList>
            <person name="Kim J."/>
        </authorList>
    </citation>
    <scope>NUCLEOTIDE SEQUENCE [LARGE SCALE GENOMIC DNA]</scope>
    <source>
        <strain evidence="2">Teg-2019</strain>
        <tissue evidence="2">Adductor muscle</tissue>
    </source>
</reference>
<proteinExistence type="predicted"/>
<organism evidence="2 3">
    <name type="scientific">Tegillarca granosa</name>
    <name type="common">Malaysian cockle</name>
    <name type="synonym">Anadara granosa</name>
    <dbReference type="NCBI Taxonomy" id="220873"/>
    <lineage>
        <taxon>Eukaryota</taxon>
        <taxon>Metazoa</taxon>
        <taxon>Spiralia</taxon>
        <taxon>Lophotrochozoa</taxon>
        <taxon>Mollusca</taxon>
        <taxon>Bivalvia</taxon>
        <taxon>Autobranchia</taxon>
        <taxon>Pteriomorphia</taxon>
        <taxon>Arcoida</taxon>
        <taxon>Arcoidea</taxon>
        <taxon>Arcidae</taxon>
        <taxon>Tegillarca</taxon>
    </lineage>
</organism>
<name>A0ABQ9F2N2_TEGGR</name>
<feature type="transmembrane region" description="Helical" evidence="1">
    <location>
        <begin position="404"/>
        <end position="422"/>
    </location>
</feature>
<keyword evidence="1" id="KW-0472">Membrane</keyword>
<evidence type="ECO:0000313" key="3">
    <source>
        <dbReference type="Proteomes" id="UP001217089"/>
    </source>
</evidence>
<feature type="transmembrane region" description="Helical" evidence="1">
    <location>
        <begin position="465"/>
        <end position="485"/>
    </location>
</feature>
<feature type="transmembrane region" description="Helical" evidence="1">
    <location>
        <begin position="115"/>
        <end position="133"/>
    </location>
</feature>